<feature type="region of interest" description="Disordered" evidence="1">
    <location>
        <begin position="44"/>
        <end position="130"/>
    </location>
</feature>
<dbReference type="Pfam" id="PF20087">
    <property type="entry name" value="DUF6479"/>
    <property type="match status" value="1"/>
</dbReference>
<feature type="compositionally biased region" description="Basic and acidic residues" evidence="1">
    <location>
        <begin position="60"/>
        <end position="78"/>
    </location>
</feature>
<accession>A0ABW6IX74</accession>
<keyword evidence="4" id="KW-1185">Reference proteome</keyword>
<protein>
    <submittedName>
        <fullName evidence="3">DUF6479 family protein</fullName>
    </submittedName>
</protein>
<proteinExistence type="predicted"/>
<evidence type="ECO:0000256" key="2">
    <source>
        <dbReference type="SAM" id="Phobius"/>
    </source>
</evidence>
<sequence>MGTHPIDAGPLTQTAGVWQTGLAQVLGGLVLVTVLIGAFALGMRLRDKEAPPPDPGSQPRRPETDRPPGEMSEYRRPAEVPSTDGAHRLTPHQLKGSGTETSTEPPSEERRKWGGISSGGFGSGGTGHGD</sequence>
<feature type="compositionally biased region" description="Gly residues" evidence="1">
    <location>
        <begin position="116"/>
        <end position="130"/>
    </location>
</feature>
<evidence type="ECO:0000256" key="1">
    <source>
        <dbReference type="SAM" id="MobiDB-lite"/>
    </source>
</evidence>
<dbReference type="Proteomes" id="UP001600424">
    <property type="component" value="Unassembled WGS sequence"/>
</dbReference>
<keyword evidence="2" id="KW-0472">Membrane</keyword>
<organism evidence="3 4">
    <name type="scientific">Streptomyces wedmorensis</name>
    <dbReference type="NCBI Taxonomy" id="43759"/>
    <lineage>
        <taxon>Bacteria</taxon>
        <taxon>Bacillati</taxon>
        <taxon>Actinomycetota</taxon>
        <taxon>Actinomycetes</taxon>
        <taxon>Kitasatosporales</taxon>
        <taxon>Streptomycetaceae</taxon>
        <taxon>Streptomyces</taxon>
    </lineage>
</organism>
<evidence type="ECO:0000313" key="3">
    <source>
        <dbReference type="EMBL" id="MFE5981415.1"/>
    </source>
</evidence>
<evidence type="ECO:0000313" key="4">
    <source>
        <dbReference type="Proteomes" id="UP001600424"/>
    </source>
</evidence>
<keyword evidence="2" id="KW-0812">Transmembrane</keyword>
<feature type="transmembrane region" description="Helical" evidence="2">
    <location>
        <begin position="21"/>
        <end position="41"/>
    </location>
</feature>
<dbReference type="InterPro" id="IPR045513">
    <property type="entry name" value="DUF6479"/>
</dbReference>
<dbReference type="RefSeq" id="WP_386254293.1">
    <property type="nucleotide sequence ID" value="NZ_JBHTRV010000011.1"/>
</dbReference>
<gene>
    <name evidence="3" type="ORF">ACFQ63_17115</name>
</gene>
<comment type="caution">
    <text evidence="3">The sequence shown here is derived from an EMBL/GenBank/DDBJ whole genome shotgun (WGS) entry which is preliminary data.</text>
</comment>
<dbReference type="EMBL" id="JBHTRV010000011">
    <property type="protein sequence ID" value="MFE5981415.1"/>
    <property type="molecule type" value="Genomic_DNA"/>
</dbReference>
<reference evidence="3 4" key="1">
    <citation type="submission" date="2024-09" db="EMBL/GenBank/DDBJ databases">
        <title>The Natural Products Discovery Center: Release of the First 8490 Sequenced Strains for Exploring Actinobacteria Biosynthetic Diversity.</title>
        <authorList>
            <person name="Kalkreuter E."/>
            <person name="Kautsar S.A."/>
            <person name="Yang D."/>
            <person name="Bader C.D."/>
            <person name="Teijaro C.N."/>
            <person name="Fluegel L."/>
            <person name="Davis C.M."/>
            <person name="Simpson J.R."/>
            <person name="Lauterbach L."/>
            <person name="Steele A.D."/>
            <person name="Gui C."/>
            <person name="Meng S."/>
            <person name="Li G."/>
            <person name="Viehrig K."/>
            <person name="Ye F."/>
            <person name="Su P."/>
            <person name="Kiefer A.F."/>
            <person name="Nichols A."/>
            <person name="Cepeda A.J."/>
            <person name="Yan W."/>
            <person name="Fan B."/>
            <person name="Jiang Y."/>
            <person name="Adhikari A."/>
            <person name="Zheng C.-J."/>
            <person name="Schuster L."/>
            <person name="Cowan T.M."/>
            <person name="Smanski M.J."/>
            <person name="Chevrette M.G."/>
            <person name="De Carvalho L.P.S."/>
            <person name="Shen B."/>
        </authorList>
    </citation>
    <scope>NUCLEOTIDE SEQUENCE [LARGE SCALE GENOMIC DNA]</scope>
    <source>
        <strain evidence="3 4">NPDC056472</strain>
    </source>
</reference>
<keyword evidence="2" id="KW-1133">Transmembrane helix</keyword>
<name>A0ABW6IX74_STRWE</name>
<feature type="compositionally biased region" description="Low complexity" evidence="1">
    <location>
        <begin position="96"/>
        <end position="105"/>
    </location>
</feature>